<dbReference type="SUPFAM" id="SSF101447">
    <property type="entry name" value="Formin homology 2 domain (FH2 domain)"/>
    <property type="match status" value="1"/>
</dbReference>
<accession>M3Y3R1</accession>
<keyword evidence="5" id="KW-0206">Cytoskeleton</keyword>
<evidence type="ECO:0000259" key="9">
    <source>
        <dbReference type="PROSITE" id="PS51232"/>
    </source>
</evidence>
<evidence type="ECO:0000256" key="4">
    <source>
        <dbReference type="ARBA" id="ARBA00023203"/>
    </source>
</evidence>
<dbReference type="GO" id="GO:0007097">
    <property type="term" value="P:nuclear migration"/>
    <property type="evidence" value="ECO:0007669"/>
    <property type="project" value="Ensembl"/>
</dbReference>
<feature type="compositionally biased region" description="Pro residues" evidence="8">
    <location>
        <begin position="514"/>
        <end position="525"/>
    </location>
</feature>
<dbReference type="AlphaFoldDB" id="M3Y3R1"/>
<dbReference type="Ensembl" id="ENSMPUT00000006067.1">
    <property type="protein sequence ID" value="ENSMPUP00000005962.1"/>
    <property type="gene ID" value="ENSMPUG00000006014.1"/>
</dbReference>
<dbReference type="SUPFAM" id="SSF48371">
    <property type="entry name" value="ARM repeat"/>
    <property type="match status" value="1"/>
</dbReference>
<keyword evidence="2" id="KW-0963">Cytoplasm</keyword>
<dbReference type="Gene3D" id="1.20.58.2220">
    <property type="entry name" value="Formin, FH2 domain"/>
    <property type="match status" value="1"/>
</dbReference>
<dbReference type="GO" id="GO:0051496">
    <property type="term" value="P:positive regulation of stress fiber assembly"/>
    <property type="evidence" value="ECO:0007669"/>
    <property type="project" value="Ensembl"/>
</dbReference>
<dbReference type="GO" id="GO:0030866">
    <property type="term" value="P:cortical actin cytoskeleton organization"/>
    <property type="evidence" value="ECO:0007669"/>
    <property type="project" value="TreeGrafter"/>
</dbReference>
<feature type="compositionally biased region" description="Pro residues" evidence="8">
    <location>
        <begin position="542"/>
        <end position="551"/>
    </location>
</feature>
<gene>
    <name evidence="11 13" type="primary">FHOD1</name>
</gene>
<evidence type="ECO:0000313" key="11">
    <source>
        <dbReference type="Ensembl" id="ENSMPUP00000005962.1"/>
    </source>
</evidence>
<dbReference type="InterPro" id="IPR041387">
    <property type="entry name" value="FHOD1_GBD_N"/>
</dbReference>
<feature type="compositionally biased region" description="Basic and acidic residues" evidence="8">
    <location>
        <begin position="354"/>
        <end position="367"/>
    </location>
</feature>
<feature type="region of interest" description="Disordered" evidence="8">
    <location>
        <begin position="341"/>
        <end position="419"/>
    </location>
</feature>
<evidence type="ECO:0000256" key="1">
    <source>
        <dbReference type="ARBA" id="ARBA00004245"/>
    </source>
</evidence>
<dbReference type="Proteomes" id="UP000000715">
    <property type="component" value="Unplaced"/>
</dbReference>
<dbReference type="GO" id="GO:0045944">
    <property type="term" value="P:positive regulation of transcription by RNA polymerase II"/>
    <property type="evidence" value="ECO:0007669"/>
    <property type="project" value="Ensembl"/>
</dbReference>
<keyword evidence="4" id="KW-0009">Actin-binding</keyword>
<feature type="region of interest" description="Disordered" evidence="8">
    <location>
        <begin position="592"/>
        <end position="643"/>
    </location>
</feature>
<dbReference type="Pfam" id="PF24959">
    <property type="entry name" value="FH3_FHOD1-3"/>
    <property type="match status" value="1"/>
</dbReference>
<dbReference type="FunFam" id="1.25.10.10:FF:000056">
    <property type="entry name" value="FH1/FH2 domain-containing protein 3 isoform X1"/>
    <property type="match status" value="1"/>
</dbReference>
<dbReference type="InterPro" id="IPR014768">
    <property type="entry name" value="GBD/FH3_dom"/>
</dbReference>
<dbReference type="Gene3D" id="1.25.10.10">
    <property type="entry name" value="Leucine-rich Repeat Variant"/>
    <property type="match status" value="1"/>
</dbReference>
<evidence type="ECO:0000256" key="5">
    <source>
        <dbReference type="ARBA" id="ARBA00023212"/>
    </source>
</evidence>
<evidence type="ECO:0000313" key="13">
    <source>
        <dbReference type="RefSeq" id="XP_012907658.1"/>
    </source>
</evidence>
<dbReference type="GO" id="GO:0051660">
    <property type="term" value="P:establishment of centrosome localization"/>
    <property type="evidence" value="ECO:0007669"/>
    <property type="project" value="Ensembl"/>
</dbReference>
<dbReference type="SMART" id="SM00498">
    <property type="entry name" value="FH2"/>
    <property type="match status" value="1"/>
</dbReference>
<feature type="compositionally biased region" description="Low complexity" evidence="8">
    <location>
        <begin position="1100"/>
        <end position="1112"/>
    </location>
</feature>
<evidence type="ECO:0000256" key="7">
    <source>
        <dbReference type="SAM" id="Coils"/>
    </source>
</evidence>
<feature type="compositionally biased region" description="Pro residues" evidence="8">
    <location>
        <begin position="595"/>
        <end position="638"/>
    </location>
</feature>
<dbReference type="CTD" id="29109"/>
<comment type="subcellular location">
    <subcellularLocation>
        <location evidence="1">Cytoplasm</location>
        <location evidence="1">Cytoskeleton</location>
    </subcellularLocation>
</comment>
<dbReference type="Pfam" id="PF02181">
    <property type="entry name" value="FH2"/>
    <property type="match status" value="1"/>
</dbReference>
<evidence type="ECO:0000256" key="6">
    <source>
        <dbReference type="ARBA" id="ARBA00023449"/>
    </source>
</evidence>
<evidence type="ECO:0000259" key="10">
    <source>
        <dbReference type="PROSITE" id="PS51444"/>
    </source>
</evidence>
<evidence type="ECO:0000256" key="2">
    <source>
        <dbReference type="ARBA" id="ARBA00022490"/>
    </source>
</evidence>
<protein>
    <submittedName>
        <fullName evidence="13">FH1/FH2 domain-containing protein 1 isoform X2</fullName>
    </submittedName>
    <submittedName>
        <fullName evidence="11">Formin homology 2 domain containing 1</fullName>
    </submittedName>
</protein>
<feature type="domain" description="FH2" evidence="10">
    <location>
        <begin position="640"/>
        <end position="1037"/>
    </location>
</feature>
<dbReference type="GO" id="GO:0014704">
    <property type="term" value="C:intercalated disc"/>
    <property type="evidence" value="ECO:0007669"/>
    <property type="project" value="Ensembl"/>
</dbReference>
<proteinExistence type="inferred from homology"/>
<dbReference type="InterPro" id="IPR011989">
    <property type="entry name" value="ARM-like"/>
</dbReference>
<dbReference type="InterPro" id="IPR015425">
    <property type="entry name" value="FH2_Formin"/>
</dbReference>
<dbReference type="STRING" id="9669.ENSMPUP00000005962"/>
<dbReference type="GeneID" id="101672381"/>
<dbReference type="PANTHER" id="PTHR45920">
    <property type="entry name" value="FORMIN HOMOLOGY 2 DOMAIN CONTAINING, ISOFORM I"/>
    <property type="match status" value="1"/>
</dbReference>
<feature type="compositionally biased region" description="Basic residues" evidence="8">
    <location>
        <begin position="1152"/>
        <end position="1167"/>
    </location>
</feature>
<feature type="region of interest" description="Disordered" evidence="8">
    <location>
        <begin position="1044"/>
        <end position="1168"/>
    </location>
</feature>
<organism evidence="11">
    <name type="scientific">Mustela putorius furo</name>
    <name type="common">European domestic ferret</name>
    <name type="synonym">Mustela furo</name>
    <dbReference type="NCBI Taxonomy" id="9669"/>
    <lineage>
        <taxon>Eukaryota</taxon>
        <taxon>Metazoa</taxon>
        <taxon>Chordata</taxon>
        <taxon>Craniata</taxon>
        <taxon>Vertebrata</taxon>
        <taxon>Euteleostomi</taxon>
        <taxon>Mammalia</taxon>
        <taxon>Eutheria</taxon>
        <taxon>Laurasiatheria</taxon>
        <taxon>Carnivora</taxon>
        <taxon>Caniformia</taxon>
        <taxon>Musteloidea</taxon>
        <taxon>Mustelidae</taxon>
        <taxon>Mustelinae</taxon>
        <taxon>Mustela</taxon>
    </lineage>
</organism>
<reference evidence="11" key="1">
    <citation type="submission" date="2024-06" db="UniProtKB">
        <authorList>
            <consortium name="Ensembl"/>
        </authorList>
    </citation>
    <scope>IDENTIFICATION</scope>
</reference>
<dbReference type="PANTHER" id="PTHR45920:SF2">
    <property type="entry name" value="FH1_FH2 DOMAIN-CONTAINING PROTEIN 1"/>
    <property type="match status" value="1"/>
</dbReference>
<dbReference type="InterPro" id="IPR042201">
    <property type="entry name" value="FH2_Formin_sf"/>
</dbReference>
<feature type="coiled-coil region" evidence="7">
    <location>
        <begin position="916"/>
        <end position="943"/>
    </location>
</feature>
<evidence type="ECO:0000256" key="8">
    <source>
        <dbReference type="SAM" id="MobiDB-lite"/>
    </source>
</evidence>
<dbReference type="GO" id="GO:0005654">
    <property type="term" value="C:nucleoplasm"/>
    <property type="evidence" value="ECO:0007669"/>
    <property type="project" value="Ensembl"/>
</dbReference>
<evidence type="ECO:0000256" key="3">
    <source>
        <dbReference type="ARBA" id="ARBA00022553"/>
    </source>
</evidence>
<dbReference type="GO" id="GO:0001725">
    <property type="term" value="C:stress fiber"/>
    <property type="evidence" value="ECO:0007669"/>
    <property type="project" value="Ensembl"/>
</dbReference>
<dbReference type="GO" id="GO:0051015">
    <property type="term" value="F:actin filament binding"/>
    <property type="evidence" value="ECO:0007669"/>
    <property type="project" value="TreeGrafter"/>
</dbReference>
<dbReference type="GeneTree" id="ENSGT00940000160212"/>
<sequence length="1189" mass="128631">MAGEEDRGDGDPVSVVTVRVQYLEDTDPFACANFPEPRRAPTCSLDGALPLGAQIPALHRLLAAPLKLEDCALQVSPSGYYLDPELSLEEQREMLESFYEEISKGRKPTLILRTQLSVRVNAILEKLYGSSGPELRRSLFSLKQIFQEDKDLVPEFVHSEGLSCLIRVGAAADHNYQSYILRALGQLMLFVDGMLGVVAHSETVQWLYTLCASVSRLVVKTALKLLLVFVEYSESNAPLLIRAVNSVASSTGSLPWANLVSILEEKNGADPELLVYTVTLINKTLAALPDQDSFYDVTDALEQQGMEALVQRHLGASGTDFDLRTQLVLYENALRLEDGDIEEATAGGRRERRKPSSEEGKRSRRSLEGGGCPVRPSEPCPAGPATGRTGPASPRTGPSSPGDPASSPGDPSSAVISTYSTGPALSTSLAPKPAGPASGLCTSVNLFPAISLGPSADSSSERSIYKARFLENVAAAETEKQAALAQGRAETLAGAMADEPDGHPDTRELWGSPEPGPAPRTPQSPVPRGLLRAQRSVEPEPKVPLAPPSPKAEPFQEFPIRVPKLCIGDLDFSDLGEDEDEDMLNVEAVEAVKGVPPPPPPLPALSGGPPPPPPPPPPPIKGSLPPPPPPAAPLPPSAPDGLALPSKRKTVKLFWRELKLAGGHGGSGSRFGPCPTLWASLEPVSVDTARLEHLFESRAKDVLPSKKAGEGRRTMTTVLDPKRSNAINIGLTTLPPVHVIKAALLNFDEFAVSKDGIEKLLTMMPTEEERQKIEEAQQANPDVPLGPAENFLMTLASIGGLAARLQLWAFKLDYDSMEREIAEPLFDLKVGMAQLVQNTTFRCILATLLAVGNFLNGSQSSGFELSYLEKVSEVKDTVRRQSLLHHLCSLVLQTRPDSSDLYSEIPALTRCAKVDFEQLTENLGQLERRSRAAEESLRSLAKHEVSPALRARLTHFLAQCGRRVAMLRVVHRRVCNRFHAFLLYLGYTAPAAREVRIMQFCHTLREFALEYRTCRERVLQQQQKRATYRERNKTRGRMITETEKFSGVAGEAPNHPSVPVAVGSGPGRGDADSHASMKSLLTSKPEDTTHGRRSRGTVQSSSPVTPTATGPSTAPPEEPPGSNLPSDTSDEIMDLLVQSVTKSSPRALAARERKRSRGNRKSLRRTLKSGLGEDLVQALGLSKGPGLEV</sequence>
<evidence type="ECO:0000313" key="12">
    <source>
        <dbReference type="Proteomes" id="UP000000715"/>
    </source>
</evidence>
<dbReference type="Pfam" id="PF18382">
    <property type="entry name" value="Formin_GBD_N"/>
    <property type="match status" value="1"/>
</dbReference>
<reference evidence="13" key="2">
    <citation type="submission" date="2025-04" db="UniProtKB">
        <authorList>
            <consortium name="RefSeq"/>
        </authorList>
    </citation>
    <scope>IDENTIFICATION</scope>
    <source>
        <tissue evidence="13">Brain</tissue>
    </source>
</reference>
<dbReference type="InterPro" id="IPR056771">
    <property type="entry name" value="FH3_FHOD1-3-like"/>
</dbReference>
<keyword evidence="3" id="KW-0597">Phosphoprotein</keyword>
<dbReference type="OrthoDB" id="9806920at2759"/>
<keyword evidence="7" id="KW-0175">Coiled coil</keyword>
<dbReference type="PROSITE" id="PS51444">
    <property type="entry name" value="FH2"/>
    <property type="match status" value="1"/>
</dbReference>
<dbReference type="FunFam" id="1.20.58.2220:FF:000004">
    <property type="entry name" value="Formin homology 2 domain-containing 3"/>
    <property type="match status" value="1"/>
</dbReference>
<feature type="domain" description="GBD/FH3" evidence="9">
    <location>
        <begin position="53"/>
        <end position="484"/>
    </location>
</feature>
<comment type="similarity">
    <text evidence="6">Belongs to the formin homology family.</text>
</comment>
<dbReference type="RefSeq" id="XP_012907658.1">
    <property type="nucleotide sequence ID" value="XM_013052204.2"/>
</dbReference>
<keyword evidence="12" id="KW-1185">Reference proteome</keyword>
<dbReference type="PROSITE" id="PS51232">
    <property type="entry name" value="GBD_FH3"/>
    <property type="match status" value="1"/>
</dbReference>
<feature type="region of interest" description="Disordered" evidence="8">
    <location>
        <begin position="495"/>
        <end position="556"/>
    </location>
</feature>
<dbReference type="EMBL" id="AEYP01015809">
    <property type="status" value="NOT_ANNOTATED_CDS"/>
    <property type="molecule type" value="Genomic_DNA"/>
</dbReference>
<dbReference type="InterPro" id="IPR016024">
    <property type="entry name" value="ARM-type_fold"/>
</dbReference>
<dbReference type="eggNOG" id="KOG1925">
    <property type="taxonomic scope" value="Eukaryota"/>
</dbReference>
<dbReference type="HOGENOM" id="CLU_000814_0_0_1"/>
<dbReference type="GO" id="GO:0042802">
    <property type="term" value="F:identical protein binding"/>
    <property type="evidence" value="ECO:0007669"/>
    <property type="project" value="Ensembl"/>
</dbReference>
<feature type="compositionally biased region" description="Low complexity" evidence="8">
    <location>
        <begin position="397"/>
        <end position="414"/>
    </location>
</feature>
<dbReference type="GO" id="GO:0005829">
    <property type="term" value="C:cytosol"/>
    <property type="evidence" value="ECO:0007669"/>
    <property type="project" value="Ensembl"/>
</dbReference>
<dbReference type="OMA" id="VRVMQFC"/>
<name>M3Y3R1_MUSPF</name>